<proteinExistence type="predicted"/>
<name>A0A5E7CS13_PSEFL</name>
<dbReference type="EMBL" id="CABVHY010000010">
    <property type="protein sequence ID" value="VVN98171.1"/>
    <property type="molecule type" value="Genomic_DNA"/>
</dbReference>
<sequence length="72" mass="8474">MFVTYLPLQFWNKCWKLDGPWVGCRRCDCVQHFTNPGAFNHALGCPAHRVDGQYPFRELGMIVEQKIQEELF</sequence>
<evidence type="ECO:0000313" key="1">
    <source>
        <dbReference type="EMBL" id="VVN98171.1"/>
    </source>
</evidence>
<dbReference type="OrthoDB" id="6901085at2"/>
<reference evidence="1 2" key="1">
    <citation type="submission" date="2019-09" db="EMBL/GenBank/DDBJ databases">
        <authorList>
            <person name="Chandra G."/>
            <person name="Truman W A."/>
        </authorList>
    </citation>
    <scope>NUCLEOTIDE SEQUENCE [LARGE SCALE GENOMIC DNA]</scope>
    <source>
        <strain evidence="1">PS723</strain>
    </source>
</reference>
<protein>
    <submittedName>
        <fullName evidence="1">Uncharacterized protein</fullName>
    </submittedName>
</protein>
<accession>A0A5E7CS13</accession>
<dbReference type="AlphaFoldDB" id="A0A5E7CS13"/>
<evidence type="ECO:0000313" key="2">
    <source>
        <dbReference type="Proteomes" id="UP000379480"/>
    </source>
</evidence>
<organism evidence="1 2">
    <name type="scientific">Pseudomonas fluorescens</name>
    <dbReference type="NCBI Taxonomy" id="294"/>
    <lineage>
        <taxon>Bacteria</taxon>
        <taxon>Pseudomonadati</taxon>
        <taxon>Pseudomonadota</taxon>
        <taxon>Gammaproteobacteria</taxon>
        <taxon>Pseudomonadales</taxon>
        <taxon>Pseudomonadaceae</taxon>
        <taxon>Pseudomonas</taxon>
    </lineage>
</organism>
<dbReference type="Proteomes" id="UP000379480">
    <property type="component" value="Unassembled WGS sequence"/>
</dbReference>
<gene>
    <name evidence="1" type="ORF">PS723_02423</name>
</gene>